<protein>
    <submittedName>
        <fullName evidence="2">Uncharacterized protein</fullName>
    </submittedName>
</protein>
<organism evidence="2 3">
    <name type="scientific">Ganoderma sinense ZZ0214-1</name>
    <dbReference type="NCBI Taxonomy" id="1077348"/>
    <lineage>
        <taxon>Eukaryota</taxon>
        <taxon>Fungi</taxon>
        <taxon>Dikarya</taxon>
        <taxon>Basidiomycota</taxon>
        <taxon>Agaricomycotina</taxon>
        <taxon>Agaricomycetes</taxon>
        <taxon>Polyporales</taxon>
        <taxon>Polyporaceae</taxon>
        <taxon>Ganoderma</taxon>
    </lineage>
</organism>
<dbReference type="AlphaFoldDB" id="A0A2G8RMM1"/>
<keyword evidence="3" id="KW-1185">Reference proteome</keyword>
<feature type="region of interest" description="Disordered" evidence="1">
    <location>
        <begin position="218"/>
        <end position="294"/>
    </location>
</feature>
<feature type="compositionally biased region" description="Basic and acidic residues" evidence="1">
    <location>
        <begin position="265"/>
        <end position="294"/>
    </location>
</feature>
<gene>
    <name evidence="2" type="ORF">GSI_15461</name>
</gene>
<comment type="caution">
    <text evidence="2">The sequence shown here is derived from an EMBL/GenBank/DDBJ whole genome shotgun (WGS) entry which is preliminary data.</text>
</comment>
<evidence type="ECO:0000256" key="1">
    <source>
        <dbReference type="SAM" id="MobiDB-lite"/>
    </source>
</evidence>
<dbReference type="OrthoDB" id="10532452at2759"/>
<proteinExistence type="predicted"/>
<evidence type="ECO:0000313" key="2">
    <source>
        <dbReference type="EMBL" id="PIL22767.1"/>
    </source>
</evidence>
<accession>A0A2G8RMM1</accession>
<sequence length="294" mass="32510">MSFILKRLFRICKDSIIDVAHRLVPTTISALKSRRGATLLCNGVKISLLCDTTRDKHGLERILAKDLKASRHGWEKLLRRRNRATSTCRVHRAKLALSPVSQPPCASPHASSHPPAAVHTRAHVVTRRHAQLWQAKMRALMQRRKEVYRNVCNVLASHKASSGPMKDLEPATRETLAEIVPMEDVQPAPLVYVAQDAACSRSPTSPTMSWFCRNLSQARPAQPGPAIPPLPPVEPVPLLAPMPPSRRAATAQPRQGRKRVCGPRSIDDHDIDIDPKRDEASGPEKDGEARRSGS</sequence>
<evidence type="ECO:0000313" key="3">
    <source>
        <dbReference type="Proteomes" id="UP000230002"/>
    </source>
</evidence>
<name>A0A2G8RMM1_9APHY</name>
<reference evidence="2 3" key="1">
    <citation type="journal article" date="2015" name="Sci. Rep.">
        <title>Chromosome-level genome map provides insights into diverse defense mechanisms in the medicinal fungus Ganoderma sinense.</title>
        <authorList>
            <person name="Zhu Y."/>
            <person name="Xu J."/>
            <person name="Sun C."/>
            <person name="Zhou S."/>
            <person name="Xu H."/>
            <person name="Nelson D.R."/>
            <person name="Qian J."/>
            <person name="Song J."/>
            <person name="Luo H."/>
            <person name="Xiang L."/>
            <person name="Li Y."/>
            <person name="Xu Z."/>
            <person name="Ji A."/>
            <person name="Wang L."/>
            <person name="Lu S."/>
            <person name="Hayward A."/>
            <person name="Sun W."/>
            <person name="Li X."/>
            <person name="Schwartz D.C."/>
            <person name="Wang Y."/>
            <person name="Chen S."/>
        </authorList>
    </citation>
    <scope>NUCLEOTIDE SEQUENCE [LARGE SCALE GENOMIC DNA]</scope>
    <source>
        <strain evidence="2 3">ZZ0214-1</strain>
    </source>
</reference>
<dbReference type="EMBL" id="AYKW01000069">
    <property type="protein sequence ID" value="PIL22767.1"/>
    <property type="molecule type" value="Genomic_DNA"/>
</dbReference>
<feature type="compositionally biased region" description="Pro residues" evidence="1">
    <location>
        <begin position="222"/>
        <end position="244"/>
    </location>
</feature>
<dbReference type="Proteomes" id="UP000230002">
    <property type="component" value="Unassembled WGS sequence"/>
</dbReference>